<dbReference type="EMBL" id="CP133548">
    <property type="protein sequence ID" value="WMS86319.1"/>
    <property type="molecule type" value="Genomic_DNA"/>
</dbReference>
<keyword evidence="12" id="KW-1185">Reference proteome</keyword>
<evidence type="ECO:0000256" key="10">
    <source>
        <dbReference type="SAM" id="Phobius"/>
    </source>
</evidence>
<dbReference type="KEGG" id="plei:Q9312_13935"/>
<keyword evidence="5 10" id="KW-0812">Transmembrane</keyword>
<comment type="function">
    <text evidence="1">Exerts its effect at some terminal stage of cytochrome c oxidase synthesis, probably by being involved in the insertion of the copper B into subunit I.</text>
</comment>
<name>A0AA51X5Y2_9GAMM</name>
<evidence type="ECO:0000256" key="2">
    <source>
        <dbReference type="ARBA" id="ARBA00004382"/>
    </source>
</evidence>
<evidence type="ECO:0000256" key="8">
    <source>
        <dbReference type="ARBA" id="ARBA00023008"/>
    </source>
</evidence>
<dbReference type="AlphaFoldDB" id="A0AA51X5Y2"/>
<dbReference type="RefSeq" id="WP_309201471.1">
    <property type="nucleotide sequence ID" value="NZ_CP133548.1"/>
</dbReference>
<dbReference type="Pfam" id="PF04442">
    <property type="entry name" value="CtaG_Cox11"/>
    <property type="match status" value="1"/>
</dbReference>
<keyword evidence="8" id="KW-0186">Copper</keyword>
<comment type="similarity">
    <text evidence="3">Belongs to the COX11/CtaG family.</text>
</comment>
<proteinExistence type="inferred from homology"/>
<evidence type="ECO:0000313" key="12">
    <source>
        <dbReference type="Proteomes" id="UP001239782"/>
    </source>
</evidence>
<organism evidence="11 12">
    <name type="scientific">Pleionea litopenaei</name>
    <dbReference type="NCBI Taxonomy" id="3070815"/>
    <lineage>
        <taxon>Bacteria</taxon>
        <taxon>Pseudomonadati</taxon>
        <taxon>Pseudomonadota</taxon>
        <taxon>Gammaproteobacteria</taxon>
        <taxon>Oceanospirillales</taxon>
        <taxon>Pleioneaceae</taxon>
        <taxon>Pleionea</taxon>
    </lineage>
</organism>
<feature type="transmembrane region" description="Helical" evidence="10">
    <location>
        <begin position="12"/>
        <end position="33"/>
    </location>
</feature>
<protein>
    <recommendedName>
        <fullName evidence="4">Cytochrome c oxidase assembly protein CtaG</fullName>
    </recommendedName>
</protein>
<dbReference type="InterPro" id="IPR007533">
    <property type="entry name" value="Cyt_c_oxidase_assmbl_CtaG"/>
</dbReference>
<dbReference type="InterPro" id="IPR023471">
    <property type="entry name" value="CtaG/Cox11_dom_sf"/>
</dbReference>
<accession>A0AA51X5Y2</accession>
<dbReference type="GO" id="GO:0005507">
    <property type="term" value="F:copper ion binding"/>
    <property type="evidence" value="ECO:0007669"/>
    <property type="project" value="InterPro"/>
</dbReference>
<evidence type="ECO:0000256" key="4">
    <source>
        <dbReference type="ARBA" id="ARBA00015384"/>
    </source>
</evidence>
<dbReference type="PANTHER" id="PTHR21320:SF3">
    <property type="entry name" value="CYTOCHROME C OXIDASE ASSEMBLY PROTEIN COX11, MITOCHONDRIAL-RELATED"/>
    <property type="match status" value="1"/>
</dbReference>
<evidence type="ECO:0000256" key="9">
    <source>
        <dbReference type="ARBA" id="ARBA00023136"/>
    </source>
</evidence>
<dbReference type="PANTHER" id="PTHR21320">
    <property type="entry name" value="CYTOCHROME C OXIDASE ASSEMBLY PROTEIN COX11-RELATED"/>
    <property type="match status" value="1"/>
</dbReference>
<evidence type="ECO:0000256" key="6">
    <source>
        <dbReference type="ARBA" id="ARBA00022968"/>
    </source>
</evidence>
<dbReference type="GO" id="GO:0005886">
    <property type="term" value="C:plasma membrane"/>
    <property type="evidence" value="ECO:0007669"/>
    <property type="project" value="UniProtKB-SubCell"/>
</dbReference>
<gene>
    <name evidence="11" type="ORF">Q9312_13935</name>
</gene>
<evidence type="ECO:0000256" key="1">
    <source>
        <dbReference type="ARBA" id="ARBA00004007"/>
    </source>
</evidence>
<dbReference type="Proteomes" id="UP001239782">
    <property type="component" value="Chromosome"/>
</dbReference>
<evidence type="ECO:0000256" key="5">
    <source>
        <dbReference type="ARBA" id="ARBA00022692"/>
    </source>
</evidence>
<evidence type="ECO:0000256" key="7">
    <source>
        <dbReference type="ARBA" id="ARBA00022989"/>
    </source>
</evidence>
<keyword evidence="6" id="KW-0735">Signal-anchor</keyword>
<evidence type="ECO:0000313" key="11">
    <source>
        <dbReference type="EMBL" id="WMS86319.1"/>
    </source>
</evidence>
<keyword evidence="9 10" id="KW-0472">Membrane</keyword>
<dbReference type="PIRSF" id="PIRSF005413">
    <property type="entry name" value="COX11"/>
    <property type="match status" value="1"/>
</dbReference>
<dbReference type="SUPFAM" id="SSF110111">
    <property type="entry name" value="Ctag/Cox11"/>
    <property type="match status" value="1"/>
</dbReference>
<dbReference type="Gene3D" id="2.60.370.10">
    <property type="entry name" value="Ctag/Cox11"/>
    <property type="match status" value="1"/>
</dbReference>
<dbReference type="NCBIfam" id="NF003465">
    <property type="entry name" value="PRK05089.1"/>
    <property type="match status" value="1"/>
</dbReference>
<sequence length="181" mass="20131">MSQRHNKMLLKTVGIVALMTAFTFAMVPLYNVFCEITGINGKVLVSKELYETVEVDPSRTVTVELVTTISRGMPWQFKTMTRRMEVHPGELNEVMFYAKNISSETITGQAVPSVAPSQASFYVSKTECFCFDQQTLTAGQEIDMPMKFYIDPDLPDSVHTVTMSYVLFNATSKDSGAVAAN</sequence>
<keyword evidence="7 10" id="KW-1133">Transmembrane helix</keyword>
<evidence type="ECO:0000256" key="3">
    <source>
        <dbReference type="ARBA" id="ARBA00009620"/>
    </source>
</evidence>
<comment type="subcellular location">
    <subcellularLocation>
        <location evidence="2">Cell inner membrane</location>
        <topology evidence="2">Single-pass type II membrane protein</topology>
        <orientation evidence="2">Periplasmic side</orientation>
    </subcellularLocation>
</comment>
<reference evidence="11 12" key="1">
    <citation type="submission" date="2023-08" db="EMBL/GenBank/DDBJ databases">
        <title>Pleionea litopenaei sp. nov., isolated from stomach of juvenile Litopenaeus vannamei.</title>
        <authorList>
            <person name="Rho A.M."/>
            <person name="Hwang C.Y."/>
        </authorList>
    </citation>
    <scope>NUCLEOTIDE SEQUENCE [LARGE SCALE GENOMIC DNA]</scope>
    <source>
        <strain evidence="11 12">HL-JVS1</strain>
    </source>
</reference>